<comment type="caution">
    <text evidence="2">The sequence shown here is derived from an EMBL/GenBank/DDBJ whole genome shotgun (WGS) entry which is preliminary data.</text>
</comment>
<evidence type="ECO:0000256" key="1">
    <source>
        <dbReference type="SAM" id="MobiDB-lite"/>
    </source>
</evidence>
<sequence length="384" mass="40511">MLGIIGAGIFMFVPTLPIPPQASEQADTSQTANVISAEAPAVPPSVEVTREEPTAEPAPPPVVQPIDPTPAPPAPPGLASQDVAVVARIADPYPFPPLPFQTINERARAALVNILCMSGNEALRPISGSGIIIDPHGVILTNAHVAQYVLLSQSSEVDLSCVIRSGAPARPMWSAEVLYIPLVWVEEHAVDITSSNPTGTGEHDYALLRITGPYDVRVPDVSKASYPSIPFDVREAISFPGDLMLITAYPAEFVGSAATQFDLHPVSSTAPVSELLTFHSRTIDLISFKGAAEAQSGSSGGPVVNAWGYATGIITTTSDGLTTAERELRAITTSYIDRDLMLQTGTGLAATLSGDLQATADNFKAKHAPTLTKLLIDQILKRLL</sequence>
<evidence type="ECO:0000313" key="2">
    <source>
        <dbReference type="EMBL" id="OGG73795.1"/>
    </source>
</evidence>
<accession>A0A1F6EJG0</accession>
<dbReference type="Proteomes" id="UP000178427">
    <property type="component" value="Unassembled WGS sequence"/>
</dbReference>
<dbReference type="InterPro" id="IPR009003">
    <property type="entry name" value="Peptidase_S1_PA"/>
</dbReference>
<proteinExistence type="predicted"/>
<dbReference type="AlphaFoldDB" id="A0A1F6EJG0"/>
<evidence type="ECO:0000313" key="3">
    <source>
        <dbReference type="Proteomes" id="UP000178427"/>
    </source>
</evidence>
<name>A0A1F6EJG0_9BACT</name>
<evidence type="ECO:0008006" key="4">
    <source>
        <dbReference type="Google" id="ProtNLM"/>
    </source>
</evidence>
<dbReference type="Gene3D" id="2.40.10.120">
    <property type="match status" value="1"/>
</dbReference>
<dbReference type="SUPFAM" id="SSF50494">
    <property type="entry name" value="Trypsin-like serine proteases"/>
    <property type="match status" value="1"/>
</dbReference>
<feature type="region of interest" description="Disordered" evidence="1">
    <location>
        <begin position="37"/>
        <end position="77"/>
    </location>
</feature>
<dbReference type="EMBL" id="MFMA01000034">
    <property type="protein sequence ID" value="OGG73795.1"/>
    <property type="molecule type" value="Genomic_DNA"/>
</dbReference>
<reference evidence="2 3" key="1">
    <citation type="journal article" date="2016" name="Nat. Commun.">
        <title>Thousands of microbial genomes shed light on interconnected biogeochemical processes in an aquifer system.</title>
        <authorList>
            <person name="Anantharaman K."/>
            <person name="Brown C.T."/>
            <person name="Hug L.A."/>
            <person name="Sharon I."/>
            <person name="Castelle C.J."/>
            <person name="Probst A.J."/>
            <person name="Thomas B.C."/>
            <person name="Singh A."/>
            <person name="Wilkins M.J."/>
            <person name="Karaoz U."/>
            <person name="Brodie E.L."/>
            <person name="Williams K.H."/>
            <person name="Hubbard S.S."/>
            <person name="Banfield J.F."/>
        </authorList>
    </citation>
    <scope>NUCLEOTIDE SEQUENCE [LARGE SCALE GENOMIC DNA]</scope>
</reference>
<protein>
    <recommendedName>
        <fullName evidence="4">Serine protease</fullName>
    </recommendedName>
</protein>
<gene>
    <name evidence="2" type="ORF">A3A40_00720</name>
</gene>
<dbReference type="Pfam" id="PF13365">
    <property type="entry name" value="Trypsin_2"/>
    <property type="match status" value="1"/>
</dbReference>
<organism evidence="2 3">
    <name type="scientific">Candidatus Kaiserbacteria bacterium RIFCSPLOWO2_01_FULL_54_20</name>
    <dbReference type="NCBI Taxonomy" id="1798513"/>
    <lineage>
        <taxon>Bacteria</taxon>
        <taxon>Candidatus Kaiseribacteriota</taxon>
    </lineage>
</organism>
<feature type="compositionally biased region" description="Pro residues" evidence="1">
    <location>
        <begin position="56"/>
        <end position="76"/>
    </location>
</feature>